<feature type="domain" description="Major facilitator superfamily (MFS) profile" evidence="8">
    <location>
        <begin position="1"/>
        <end position="411"/>
    </location>
</feature>
<dbReference type="CDD" id="cd17369">
    <property type="entry name" value="MFS_ShiA_like"/>
    <property type="match status" value="1"/>
</dbReference>
<feature type="transmembrane region" description="Helical" evidence="7">
    <location>
        <begin position="72"/>
        <end position="94"/>
    </location>
</feature>
<organism evidence="9 10">
    <name type="scientific">Paenarthrobacter nicotinovorans</name>
    <name type="common">Arthrobacter nicotinovorans</name>
    <dbReference type="NCBI Taxonomy" id="29320"/>
    <lineage>
        <taxon>Bacteria</taxon>
        <taxon>Bacillati</taxon>
        <taxon>Actinomycetota</taxon>
        <taxon>Actinomycetes</taxon>
        <taxon>Micrococcales</taxon>
        <taxon>Micrococcaceae</taxon>
        <taxon>Paenarthrobacter</taxon>
    </lineage>
</organism>
<proteinExistence type="predicted"/>
<dbReference type="PANTHER" id="PTHR43045">
    <property type="entry name" value="SHIKIMATE TRANSPORTER"/>
    <property type="match status" value="1"/>
</dbReference>
<feature type="transmembrane region" description="Helical" evidence="7">
    <location>
        <begin position="226"/>
        <end position="247"/>
    </location>
</feature>
<protein>
    <submittedName>
        <fullName evidence="9">MFS transporter</fullName>
    </submittedName>
</protein>
<dbReference type="EMBL" id="JBBMFV010000004">
    <property type="protein sequence ID" value="MEO3943376.1"/>
    <property type="molecule type" value="Genomic_DNA"/>
</dbReference>
<keyword evidence="4 7" id="KW-0812">Transmembrane</keyword>
<evidence type="ECO:0000256" key="5">
    <source>
        <dbReference type="ARBA" id="ARBA00022989"/>
    </source>
</evidence>
<sequence length="431" mass="45798">MASLVGTSIEWYEFFIYGTAAALYFGPLFFPGGDPAVGRLLAFASFGVAFIARPLGAIVFGHLGDRIGRRATLIVTLSLMGGATGLIGLLPTYAQVGVLAPTLLVTMRFLQGLAVGGEWGGAVLMSVENAPPGKVRLYGSAPQMGSPIGLITATGVMALVGLMPQADRIAWGWRLPFLFGFVLVIIGLLIRLGVEESKSFVKIKERHDQPKVPLGQLFRYAKLPMVIGVGLQASVNVVFYIVATYFVSYAVNVLKMAQGTALLIVMLAAVVDVIALPLLASLADKVGVARVFGAGAVAAVIMGFPFFWGVNSGNPVLIFVSIAVGLVIAHATTYSVLSSMIAELYPVHFRYSGTAVTYAVAALVWSAPTPIIAEALVSGTGRWETLVAMMAVAGIFSLLSLYGYRRIAHRRNILGYEEAKTMERGTPENVY</sequence>
<feature type="transmembrane region" description="Helical" evidence="7">
    <location>
        <begin position="148"/>
        <end position="166"/>
    </location>
</feature>
<feature type="transmembrane region" description="Helical" evidence="7">
    <location>
        <begin position="36"/>
        <end position="60"/>
    </location>
</feature>
<evidence type="ECO:0000256" key="4">
    <source>
        <dbReference type="ARBA" id="ARBA00022692"/>
    </source>
</evidence>
<feature type="transmembrane region" description="Helical" evidence="7">
    <location>
        <begin position="172"/>
        <end position="194"/>
    </location>
</feature>
<evidence type="ECO:0000313" key="10">
    <source>
        <dbReference type="Proteomes" id="UP001448614"/>
    </source>
</evidence>
<dbReference type="Proteomes" id="UP001448614">
    <property type="component" value="Unassembled WGS sequence"/>
</dbReference>
<evidence type="ECO:0000256" key="6">
    <source>
        <dbReference type="ARBA" id="ARBA00023136"/>
    </source>
</evidence>
<comment type="caution">
    <text evidence="9">The sequence shown here is derived from an EMBL/GenBank/DDBJ whole genome shotgun (WGS) entry which is preliminary data.</text>
</comment>
<feature type="transmembrane region" description="Helical" evidence="7">
    <location>
        <begin position="386"/>
        <end position="404"/>
    </location>
</feature>
<dbReference type="Gene3D" id="1.20.1250.20">
    <property type="entry name" value="MFS general substrate transporter like domains"/>
    <property type="match status" value="2"/>
</dbReference>
<feature type="transmembrane region" description="Helical" evidence="7">
    <location>
        <begin position="259"/>
        <end position="279"/>
    </location>
</feature>
<evidence type="ECO:0000313" key="9">
    <source>
        <dbReference type="EMBL" id="MEO3943376.1"/>
    </source>
</evidence>
<evidence type="ECO:0000256" key="3">
    <source>
        <dbReference type="ARBA" id="ARBA00022475"/>
    </source>
</evidence>
<dbReference type="PROSITE" id="PS50850">
    <property type="entry name" value="MFS"/>
    <property type="match status" value="1"/>
</dbReference>
<feature type="transmembrane region" description="Helical" evidence="7">
    <location>
        <begin position="316"/>
        <end position="337"/>
    </location>
</feature>
<keyword evidence="6 7" id="KW-0472">Membrane</keyword>
<feature type="transmembrane region" description="Helical" evidence="7">
    <location>
        <begin position="12"/>
        <end position="30"/>
    </location>
</feature>
<dbReference type="PANTHER" id="PTHR43045:SF1">
    <property type="entry name" value="SHIKIMATE TRANSPORTER"/>
    <property type="match status" value="1"/>
</dbReference>
<evidence type="ECO:0000256" key="7">
    <source>
        <dbReference type="SAM" id="Phobius"/>
    </source>
</evidence>
<dbReference type="InterPro" id="IPR036259">
    <property type="entry name" value="MFS_trans_sf"/>
</dbReference>
<dbReference type="SUPFAM" id="SSF103473">
    <property type="entry name" value="MFS general substrate transporter"/>
    <property type="match status" value="1"/>
</dbReference>
<dbReference type="Pfam" id="PF07690">
    <property type="entry name" value="MFS_1"/>
    <property type="match status" value="1"/>
</dbReference>
<reference evidence="9 10" key="1">
    <citation type="journal article" date="2024" name="Appl. Microbiol. Biotechnol.">
        <title>Biosynthetic gene clusters with biotechnological applications in novel Antarctic isolates from Actinomycetota.</title>
        <authorList>
            <person name="Bruna P."/>
            <person name="Nunez-Montero K."/>
            <person name="Contreras M.J."/>
            <person name="Leal K."/>
            <person name="Garcia M."/>
            <person name="Abanto M."/>
            <person name="Barrientos L."/>
        </authorList>
    </citation>
    <scope>NUCLEOTIDE SEQUENCE [LARGE SCALE GENOMIC DNA]</scope>
    <source>
        <strain evidence="9 10">Se16.17</strain>
    </source>
</reference>
<dbReference type="InterPro" id="IPR011701">
    <property type="entry name" value="MFS"/>
</dbReference>
<keyword evidence="3" id="KW-1003">Cell membrane</keyword>
<keyword evidence="2" id="KW-0813">Transport</keyword>
<keyword evidence="5 7" id="KW-1133">Transmembrane helix</keyword>
<evidence type="ECO:0000256" key="1">
    <source>
        <dbReference type="ARBA" id="ARBA00004651"/>
    </source>
</evidence>
<name>A0ABV0GXF3_PAENI</name>
<evidence type="ECO:0000259" key="8">
    <source>
        <dbReference type="PROSITE" id="PS50850"/>
    </source>
</evidence>
<dbReference type="InterPro" id="IPR020846">
    <property type="entry name" value="MFS_dom"/>
</dbReference>
<keyword evidence="10" id="KW-1185">Reference proteome</keyword>
<dbReference type="RefSeq" id="WP_202900147.1">
    <property type="nucleotide sequence ID" value="NZ_JBBMFV010000004.1"/>
</dbReference>
<gene>
    <name evidence="9" type="ORF">V3C41_20075</name>
</gene>
<comment type="subcellular location">
    <subcellularLocation>
        <location evidence="1">Cell membrane</location>
        <topology evidence="1">Multi-pass membrane protein</topology>
    </subcellularLocation>
</comment>
<evidence type="ECO:0000256" key="2">
    <source>
        <dbReference type="ARBA" id="ARBA00022448"/>
    </source>
</evidence>
<accession>A0ABV0GXF3</accession>
<feature type="transmembrane region" description="Helical" evidence="7">
    <location>
        <begin position="291"/>
        <end position="310"/>
    </location>
</feature>